<evidence type="ECO:0000256" key="5">
    <source>
        <dbReference type="ARBA" id="ARBA00022840"/>
    </source>
</evidence>
<evidence type="ECO:0000256" key="3">
    <source>
        <dbReference type="ARBA" id="ARBA00022723"/>
    </source>
</evidence>
<dbReference type="PROSITE" id="PS51026">
    <property type="entry name" value="NIFH_FRXC_3"/>
    <property type="match status" value="1"/>
</dbReference>
<name>F1CAC2_9ZZZZ</name>
<dbReference type="PRINTS" id="PR00091">
    <property type="entry name" value="NITROGNASEII"/>
</dbReference>
<dbReference type="EMBL" id="HQ223862">
    <property type="protein sequence ID" value="ADX43122.1"/>
    <property type="molecule type" value="Genomic_DNA"/>
</dbReference>
<dbReference type="PROSITE" id="PS00746">
    <property type="entry name" value="NIFH_FRXC_1"/>
    <property type="match status" value="1"/>
</dbReference>
<keyword evidence="7" id="KW-0411">Iron-sulfur</keyword>
<comment type="similarity">
    <text evidence="2">Belongs to the NifH/BchL/ChlL family.</text>
</comment>
<sequence length="131" mass="13824">GKGGIGKSTIACNLSVGLAEMGYHVMQVGCSPKSDSTACLRGGEIIERPVLEYSREKGMDEKLILDTIEKGYKDVLCAESGGPVPGAGCAGRGVAMALEWFTKYGVYDKFNVDFVIYDAIADVVCGGFAMP</sequence>
<dbReference type="PANTHER" id="PTHR42864">
    <property type="entry name" value="LIGHT-INDEPENDENT PROTOCHLOROPHYLLIDE REDUCTASE IRON-SULFUR ATP-BINDING PROTEIN"/>
    <property type="match status" value="1"/>
</dbReference>
<dbReference type="InterPro" id="IPR030655">
    <property type="entry name" value="NifH/chlL_CS"/>
</dbReference>
<gene>
    <name evidence="8" type="primary">nifH</name>
</gene>
<evidence type="ECO:0000256" key="1">
    <source>
        <dbReference type="ARBA" id="ARBA00001966"/>
    </source>
</evidence>
<reference evidence="8" key="1">
    <citation type="journal article" date="2013" name="Appl. Environ. Microbiol.">
        <title>Environment-Dependent Distribution of the Sediment nifH-Harboring Microbiota in the Northern South China Sea.</title>
        <authorList>
            <person name="Dang H."/>
            <person name="Yang J."/>
            <person name="Li J."/>
            <person name="Luan X."/>
            <person name="Zhang Y."/>
            <person name="Gu G."/>
            <person name="Xue R."/>
            <person name="Zong M."/>
            <person name="Klotz M.G."/>
        </authorList>
    </citation>
    <scope>NUCLEOTIDE SEQUENCE</scope>
</reference>
<dbReference type="PANTHER" id="PTHR42864:SF2">
    <property type="entry name" value="LIGHT-INDEPENDENT PROTOCHLOROPHYLLIDE REDUCTASE IRON-SULFUR ATP-BINDING PROTEIN"/>
    <property type="match status" value="1"/>
</dbReference>
<keyword evidence="5" id="KW-0067">ATP-binding</keyword>
<dbReference type="InterPro" id="IPR000392">
    <property type="entry name" value="NifH/frxC"/>
</dbReference>
<dbReference type="InterPro" id="IPR027417">
    <property type="entry name" value="P-loop_NTPase"/>
</dbReference>
<comment type="cofactor">
    <cofactor evidence="1">
        <name>[4Fe-4S] cluster</name>
        <dbReference type="ChEBI" id="CHEBI:49883"/>
    </cofactor>
</comment>
<evidence type="ECO:0000256" key="6">
    <source>
        <dbReference type="ARBA" id="ARBA00023004"/>
    </source>
</evidence>
<evidence type="ECO:0000256" key="2">
    <source>
        <dbReference type="ARBA" id="ARBA00005504"/>
    </source>
</evidence>
<keyword evidence="3" id="KW-0479">Metal-binding</keyword>
<keyword evidence="6" id="KW-0408">Iron</keyword>
<dbReference type="Gene3D" id="3.40.50.300">
    <property type="entry name" value="P-loop containing nucleotide triphosphate hydrolases"/>
    <property type="match status" value="1"/>
</dbReference>
<keyword evidence="4" id="KW-0547">Nucleotide-binding</keyword>
<dbReference type="GO" id="GO:0005524">
    <property type="term" value="F:ATP binding"/>
    <property type="evidence" value="ECO:0007669"/>
    <property type="project" value="UniProtKB-KW"/>
</dbReference>
<dbReference type="AlphaFoldDB" id="F1CAC2"/>
<evidence type="ECO:0000256" key="7">
    <source>
        <dbReference type="ARBA" id="ARBA00023014"/>
    </source>
</evidence>
<dbReference type="SUPFAM" id="SSF52540">
    <property type="entry name" value="P-loop containing nucleoside triphosphate hydrolases"/>
    <property type="match status" value="1"/>
</dbReference>
<organism evidence="8">
    <name type="scientific">uncultured microorganism</name>
    <dbReference type="NCBI Taxonomy" id="358574"/>
    <lineage>
        <taxon>unclassified sequences</taxon>
        <taxon>environmental samples</taxon>
    </lineage>
</organism>
<protein>
    <submittedName>
        <fullName evidence="8">Putative nitrogenase reductase</fullName>
    </submittedName>
</protein>
<feature type="non-terminal residue" evidence="8">
    <location>
        <position position="1"/>
    </location>
</feature>
<dbReference type="GO" id="GO:0046872">
    <property type="term" value="F:metal ion binding"/>
    <property type="evidence" value="ECO:0007669"/>
    <property type="project" value="UniProtKB-KW"/>
</dbReference>
<feature type="non-terminal residue" evidence="8">
    <location>
        <position position="131"/>
    </location>
</feature>
<dbReference type="GO" id="GO:0051536">
    <property type="term" value="F:iron-sulfur cluster binding"/>
    <property type="evidence" value="ECO:0007669"/>
    <property type="project" value="UniProtKB-KW"/>
</dbReference>
<dbReference type="GO" id="GO:0016491">
    <property type="term" value="F:oxidoreductase activity"/>
    <property type="evidence" value="ECO:0007669"/>
    <property type="project" value="InterPro"/>
</dbReference>
<dbReference type="Pfam" id="PF00142">
    <property type="entry name" value="Fer4_NifH"/>
    <property type="match status" value="1"/>
</dbReference>
<evidence type="ECO:0000313" key="8">
    <source>
        <dbReference type="EMBL" id="ADX43122.1"/>
    </source>
</evidence>
<proteinExistence type="inferred from homology"/>
<accession>F1CAC2</accession>
<evidence type="ECO:0000256" key="4">
    <source>
        <dbReference type="ARBA" id="ARBA00022741"/>
    </source>
</evidence>